<dbReference type="GO" id="GO:0140359">
    <property type="term" value="F:ABC-type transporter activity"/>
    <property type="evidence" value="ECO:0007669"/>
    <property type="project" value="InterPro"/>
</dbReference>
<dbReference type="PROSITE" id="PS50929">
    <property type="entry name" value="ABC_TM1F"/>
    <property type="match status" value="2"/>
</dbReference>
<feature type="transmembrane region" description="Helical" evidence="11">
    <location>
        <begin position="126"/>
        <end position="146"/>
    </location>
</feature>
<evidence type="ECO:0000313" key="14">
    <source>
        <dbReference type="EMBL" id="EIN04585.1"/>
    </source>
</evidence>
<evidence type="ECO:0000256" key="3">
    <source>
        <dbReference type="ARBA" id="ARBA00022475"/>
    </source>
</evidence>
<dbReference type="PANTHER" id="PTHR24223:SF399">
    <property type="entry name" value="ABC TRANSPORTER ATNG"/>
    <property type="match status" value="1"/>
</dbReference>
<keyword evidence="4 11" id="KW-0812">Transmembrane</keyword>
<dbReference type="Gene3D" id="3.40.50.300">
    <property type="entry name" value="P-loop containing nucleotide triphosphate hydrolases"/>
    <property type="match status" value="2"/>
</dbReference>
<comment type="subcellular location">
    <subcellularLocation>
        <location evidence="1">Cell membrane</location>
        <topology evidence="1">Multi-pass membrane protein</topology>
    </subcellularLocation>
</comment>
<feature type="transmembrane region" description="Helical" evidence="11">
    <location>
        <begin position="415"/>
        <end position="432"/>
    </location>
</feature>
<evidence type="ECO:0000256" key="4">
    <source>
        <dbReference type="ARBA" id="ARBA00022692"/>
    </source>
</evidence>
<feature type="transmembrane region" description="Helical" evidence="11">
    <location>
        <begin position="1059"/>
        <end position="1080"/>
    </location>
</feature>
<dbReference type="OrthoDB" id="6500128at2759"/>
<dbReference type="Pfam" id="PF00664">
    <property type="entry name" value="ABC_membrane"/>
    <property type="match status" value="2"/>
</dbReference>
<sequence>MVLLNSLEYEYLALTLLSALFIPCVLYKICELSPWSHSRSRSRRPTRVTRSTCDALAISKSICTVVFATACAASLTVLCRTGYYGDPTERHALARPAYVLQLFSSLTLVPAMYLQHTHGIAPSTLLTLFFLGGIVFDSLHLRTLVLSSSKVVASYAVAASSRFVLLILELVEKRRLLQAKHRPRARETTSSLLSRLTFVWLIPLLASGRRRSLTVDDLLDYGVPDAYTGKDAGDELLAALQTEHGHGNPGSENKLLKATIMAFSHHFFAPVLPQLLLIVATFAQTYLVQGMLSFVSSYRIDGVKPENASRGWALVGGYVLVYLAIAASTSLYWDKVYAFTVYYRGALISVIFEKTLKLSSVAARSQGAGSAISYMTVDVERIIDSIAFFHQAWSAIVSIAVAAVILWYQASYAMFAPLGVILFFIAFTTLLGKTVDKAQMEWMAATEKRMKLLTSVVSHVLPIKLSALESVMVDRISRLRGREVRLLRAFYRRIITVGALSTATVNFAGLAALGTYIAITSQSLEPSKLFTILTVVNLVILPISTIGHVFPLLIAGYASLRRVSTFLSLEEKQRYQAQTPTSRNSNDSLTSHRTLANKDDLDSIPMDARSYGQIILRNASFSPSCLRKPILHDLSITFKSGALTMIIGPVGCGKSFLLLSLLRETCPAAGHATQLMGRVAYASQDPFLLPTTVRANIVLDKAFDPVWYTTVVKACCLVPDLARMDKGDMTVISDSNGLSGGQKHRVALARALYAKSDVILLDDSFSALDARTSSSVFSNLFGSEGLLRTHTTILVTHNDHHLRFAHDIVILDEGRVVAQGDLESLLESAVDVSSYITSDTQHSAGIEMRPRCNLEKQEREPALEDVPQAVPPQTLSDVSGQVNVEGPDEKTGVASAEPAKKDASSPSGWAQFHFFFSACRWPRLAVALASILGYSVTEVGLQIFLKSWSESDAIDQRPWLWAYAVFAVACGSAAFIAFFSYTQQTTPHASLEIHHRMLSAVAYASPTTLRNTKPEKLINRFSGDMNAIDFAFPLAILDFTITAAYVVGAMILVFLAVPWLAVSLPVLCAVYWLLQSFYLATSRQLQGLEMAAKAPLVSTFSTTFSGLETIRAYGTEKFTLAEGRRHLASSQAPVYFRYAGIRFLRTALNGMTLFIAVAVATLAVALRNSTSAGFLGVALSQIVGLSTSISNLLLSWSRVENGVVSVGRIQDSTAMTTERFSSELSPAPGNESEFMVRGDIEFRNVSLAYGPGLKPALRDVSFAVRGGSKIALCGRTGSGKSSVLLALLSGVDKNLIQGEILVDGVDVNDVPFSRLRSSMSVIFQDPLLLGVSVRENLTLRALANQIDPPSEGELWNALSRVGLADVVRKLDDGLDTVVDDEHVQLSRGERQLLCLARVLLEKRNIIIFDEVSSSMDSHTEARLHLVLSTDLKHCTVISIVHRISSVLDFDKVLVLDDGVVVEDGRPKDLLQSESRFRELARAQDLKD</sequence>
<feature type="transmembrane region" description="Helical" evidence="11">
    <location>
        <begin position="1147"/>
        <end position="1166"/>
    </location>
</feature>
<evidence type="ECO:0000256" key="5">
    <source>
        <dbReference type="ARBA" id="ARBA00022741"/>
    </source>
</evidence>
<dbReference type="CDD" id="cd03250">
    <property type="entry name" value="ABCC_MRP_domain1"/>
    <property type="match status" value="1"/>
</dbReference>
<feature type="transmembrane region" description="Helical" evidence="11">
    <location>
        <begin position="388"/>
        <end position="408"/>
    </location>
</feature>
<dbReference type="SMART" id="SM00382">
    <property type="entry name" value="AAA"/>
    <property type="match status" value="2"/>
</dbReference>
<feature type="domain" description="ABC transmembrane type-1" evidence="13">
    <location>
        <begin position="275"/>
        <end position="555"/>
    </location>
</feature>
<keyword evidence="7 11" id="KW-1133">Transmembrane helix</keyword>
<dbReference type="GO" id="GO:0005886">
    <property type="term" value="C:plasma membrane"/>
    <property type="evidence" value="ECO:0007669"/>
    <property type="project" value="UniProtKB-SubCell"/>
</dbReference>
<dbReference type="InterPro" id="IPR003593">
    <property type="entry name" value="AAA+_ATPase"/>
</dbReference>
<feature type="region of interest" description="Disordered" evidence="10">
    <location>
        <begin position="858"/>
        <end position="904"/>
    </location>
</feature>
<dbReference type="InterPro" id="IPR044726">
    <property type="entry name" value="ABCC_6TM_D2"/>
</dbReference>
<dbReference type="eggNOG" id="KOG0054">
    <property type="taxonomic scope" value="Eukaryota"/>
</dbReference>
<feature type="transmembrane region" description="Helical" evidence="11">
    <location>
        <begin position="539"/>
        <end position="560"/>
    </location>
</feature>
<dbReference type="CDD" id="cd18579">
    <property type="entry name" value="ABC_6TM_ABCC_D1"/>
    <property type="match status" value="1"/>
</dbReference>
<keyword evidence="2" id="KW-0813">Transport</keyword>
<dbReference type="InterPro" id="IPR011527">
    <property type="entry name" value="ABC1_TM_dom"/>
</dbReference>
<dbReference type="PANTHER" id="PTHR24223">
    <property type="entry name" value="ATP-BINDING CASSETTE SUB-FAMILY C"/>
    <property type="match status" value="1"/>
</dbReference>
<feature type="transmembrane region" description="Helical" evidence="11">
    <location>
        <begin position="924"/>
        <end position="945"/>
    </location>
</feature>
<feature type="transmembrane region" description="Helical" evidence="11">
    <location>
        <begin position="97"/>
        <end position="114"/>
    </location>
</feature>
<dbReference type="GeneID" id="18878113"/>
<evidence type="ECO:0000256" key="7">
    <source>
        <dbReference type="ARBA" id="ARBA00022989"/>
    </source>
</evidence>
<protein>
    <submittedName>
        <fullName evidence="14">p-loop containing nucleoside triphosphate hydrolase protein</fullName>
    </submittedName>
</protein>
<evidence type="ECO:0000259" key="13">
    <source>
        <dbReference type="PROSITE" id="PS50929"/>
    </source>
</evidence>
<evidence type="ECO:0000256" key="9">
    <source>
        <dbReference type="ARBA" id="ARBA00023180"/>
    </source>
</evidence>
<dbReference type="InterPro" id="IPR003439">
    <property type="entry name" value="ABC_transporter-like_ATP-bd"/>
</dbReference>
<feature type="transmembrane region" description="Helical" evidence="11">
    <location>
        <begin position="152"/>
        <end position="171"/>
    </location>
</feature>
<feature type="transmembrane region" description="Helical" evidence="11">
    <location>
        <begin position="312"/>
        <end position="333"/>
    </location>
</feature>
<feature type="transmembrane region" description="Helical" evidence="11">
    <location>
        <begin position="1030"/>
        <end position="1053"/>
    </location>
</feature>
<dbReference type="HOGENOM" id="CLU_000604_27_1_1"/>
<keyword evidence="8 11" id="KW-0472">Membrane</keyword>
<name>R7S2G3_PUNST</name>
<dbReference type="InterPro" id="IPR050173">
    <property type="entry name" value="ABC_transporter_C-like"/>
</dbReference>
<feature type="transmembrane region" description="Helical" evidence="11">
    <location>
        <begin position="12"/>
        <end position="30"/>
    </location>
</feature>
<evidence type="ECO:0000313" key="15">
    <source>
        <dbReference type="Proteomes" id="UP000054196"/>
    </source>
</evidence>
<keyword evidence="9" id="KW-0325">Glycoprotein</keyword>
<dbReference type="InterPro" id="IPR044746">
    <property type="entry name" value="ABCC_6TM_D1"/>
</dbReference>
<dbReference type="SUPFAM" id="SSF90123">
    <property type="entry name" value="ABC transporter transmembrane region"/>
    <property type="match status" value="2"/>
</dbReference>
<keyword evidence="6" id="KW-0067">ATP-binding</keyword>
<keyword evidence="5" id="KW-0547">Nucleotide-binding</keyword>
<keyword evidence="14" id="KW-0378">Hydrolase</keyword>
<evidence type="ECO:0000256" key="6">
    <source>
        <dbReference type="ARBA" id="ARBA00022840"/>
    </source>
</evidence>
<dbReference type="GO" id="GO:0005524">
    <property type="term" value="F:ATP binding"/>
    <property type="evidence" value="ECO:0007669"/>
    <property type="project" value="UniProtKB-KW"/>
</dbReference>
<feature type="domain" description="ABC transmembrane type-1" evidence="13">
    <location>
        <begin position="924"/>
        <end position="1201"/>
    </location>
</feature>
<accession>R7S2G3</accession>
<proteinExistence type="predicted"/>
<evidence type="ECO:0000256" key="11">
    <source>
        <dbReference type="SAM" id="Phobius"/>
    </source>
</evidence>
<dbReference type="Pfam" id="PF00005">
    <property type="entry name" value="ABC_tran"/>
    <property type="match status" value="2"/>
</dbReference>
<dbReference type="CDD" id="cd18580">
    <property type="entry name" value="ABC_6TM_ABCC_D2"/>
    <property type="match status" value="1"/>
</dbReference>
<dbReference type="RefSeq" id="XP_007387978.1">
    <property type="nucleotide sequence ID" value="XM_007387916.1"/>
</dbReference>
<dbReference type="Proteomes" id="UP000054196">
    <property type="component" value="Unassembled WGS sequence"/>
</dbReference>
<dbReference type="OMA" id="NMLIQFW"/>
<dbReference type="Gene3D" id="1.20.1560.10">
    <property type="entry name" value="ABC transporter type 1, transmembrane domain"/>
    <property type="match status" value="2"/>
</dbReference>
<dbReference type="InterPro" id="IPR027417">
    <property type="entry name" value="P-loop_NTPase"/>
</dbReference>
<dbReference type="GO" id="GO:0016887">
    <property type="term" value="F:ATP hydrolysis activity"/>
    <property type="evidence" value="ECO:0007669"/>
    <property type="project" value="InterPro"/>
</dbReference>
<feature type="transmembrane region" description="Helical" evidence="11">
    <location>
        <begin position="275"/>
        <end position="300"/>
    </location>
</feature>
<keyword evidence="15" id="KW-1185">Reference proteome</keyword>
<evidence type="ECO:0000259" key="12">
    <source>
        <dbReference type="PROSITE" id="PS50893"/>
    </source>
</evidence>
<feature type="compositionally biased region" description="Polar residues" evidence="10">
    <location>
        <begin position="871"/>
        <end position="882"/>
    </location>
</feature>
<feature type="domain" description="ABC transporter" evidence="12">
    <location>
        <begin position="1240"/>
        <end position="1482"/>
    </location>
</feature>
<dbReference type="KEGG" id="psq:PUNSTDRAFT_128175"/>
<evidence type="ECO:0000256" key="8">
    <source>
        <dbReference type="ARBA" id="ARBA00023136"/>
    </source>
</evidence>
<evidence type="ECO:0000256" key="10">
    <source>
        <dbReference type="SAM" id="MobiDB-lite"/>
    </source>
</evidence>
<dbReference type="InterPro" id="IPR036640">
    <property type="entry name" value="ABC1_TM_sf"/>
</dbReference>
<dbReference type="SUPFAM" id="SSF52540">
    <property type="entry name" value="P-loop containing nucleoside triphosphate hydrolases"/>
    <property type="match status" value="2"/>
</dbReference>
<gene>
    <name evidence="14" type="ORF">PUNSTDRAFT_128175</name>
</gene>
<dbReference type="EMBL" id="JH687553">
    <property type="protein sequence ID" value="EIN04585.1"/>
    <property type="molecule type" value="Genomic_DNA"/>
</dbReference>
<organism evidence="14 15">
    <name type="scientific">Punctularia strigosozonata (strain HHB-11173)</name>
    <name type="common">White-rot fungus</name>
    <dbReference type="NCBI Taxonomy" id="741275"/>
    <lineage>
        <taxon>Eukaryota</taxon>
        <taxon>Fungi</taxon>
        <taxon>Dikarya</taxon>
        <taxon>Basidiomycota</taxon>
        <taxon>Agaricomycotina</taxon>
        <taxon>Agaricomycetes</taxon>
        <taxon>Corticiales</taxon>
        <taxon>Punctulariaceae</taxon>
        <taxon>Punctularia</taxon>
    </lineage>
</organism>
<dbReference type="PROSITE" id="PS50893">
    <property type="entry name" value="ABC_TRANSPORTER_2"/>
    <property type="match status" value="2"/>
</dbReference>
<keyword evidence="3" id="KW-1003">Cell membrane</keyword>
<evidence type="ECO:0000256" key="1">
    <source>
        <dbReference type="ARBA" id="ARBA00004651"/>
    </source>
</evidence>
<feature type="transmembrane region" description="Helical" evidence="11">
    <location>
        <begin position="960"/>
        <end position="981"/>
    </location>
</feature>
<feature type="transmembrane region" description="Helical" evidence="11">
    <location>
        <begin position="494"/>
        <end position="519"/>
    </location>
</feature>
<reference evidence="15" key="1">
    <citation type="journal article" date="2012" name="Science">
        <title>The Paleozoic origin of enzymatic lignin decomposition reconstructed from 31 fungal genomes.</title>
        <authorList>
            <person name="Floudas D."/>
            <person name="Binder M."/>
            <person name="Riley R."/>
            <person name="Barry K."/>
            <person name="Blanchette R.A."/>
            <person name="Henrissat B."/>
            <person name="Martinez A.T."/>
            <person name="Otillar R."/>
            <person name="Spatafora J.W."/>
            <person name="Yadav J.S."/>
            <person name="Aerts A."/>
            <person name="Benoit I."/>
            <person name="Boyd A."/>
            <person name="Carlson A."/>
            <person name="Copeland A."/>
            <person name="Coutinho P.M."/>
            <person name="de Vries R.P."/>
            <person name="Ferreira P."/>
            <person name="Findley K."/>
            <person name="Foster B."/>
            <person name="Gaskell J."/>
            <person name="Glotzer D."/>
            <person name="Gorecki P."/>
            <person name="Heitman J."/>
            <person name="Hesse C."/>
            <person name="Hori C."/>
            <person name="Igarashi K."/>
            <person name="Jurgens J.A."/>
            <person name="Kallen N."/>
            <person name="Kersten P."/>
            <person name="Kohler A."/>
            <person name="Kuees U."/>
            <person name="Kumar T.K.A."/>
            <person name="Kuo A."/>
            <person name="LaButti K."/>
            <person name="Larrondo L.F."/>
            <person name="Lindquist E."/>
            <person name="Ling A."/>
            <person name="Lombard V."/>
            <person name="Lucas S."/>
            <person name="Lundell T."/>
            <person name="Martin R."/>
            <person name="McLaughlin D.J."/>
            <person name="Morgenstern I."/>
            <person name="Morin E."/>
            <person name="Murat C."/>
            <person name="Nagy L.G."/>
            <person name="Nolan M."/>
            <person name="Ohm R.A."/>
            <person name="Patyshakuliyeva A."/>
            <person name="Rokas A."/>
            <person name="Ruiz-Duenas F.J."/>
            <person name="Sabat G."/>
            <person name="Salamov A."/>
            <person name="Samejima M."/>
            <person name="Schmutz J."/>
            <person name="Slot J.C."/>
            <person name="St John F."/>
            <person name="Stenlid J."/>
            <person name="Sun H."/>
            <person name="Sun S."/>
            <person name="Syed K."/>
            <person name="Tsang A."/>
            <person name="Wiebenga A."/>
            <person name="Young D."/>
            <person name="Pisabarro A."/>
            <person name="Eastwood D.C."/>
            <person name="Martin F."/>
            <person name="Cullen D."/>
            <person name="Grigoriev I.V."/>
            <person name="Hibbett D.S."/>
        </authorList>
    </citation>
    <scope>NUCLEOTIDE SEQUENCE [LARGE SCALE GENOMIC DNA]</scope>
    <source>
        <strain evidence="15">HHB-11173 SS5</strain>
    </source>
</reference>
<feature type="transmembrane region" description="Helical" evidence="11">
    <location>
        <begin position="51"/>
        <end position="77"/>
    </location>
</feature>
<dbReference type="FunFam" id="3.40.50.300:FF:002145">
    <property type="entry name" value="ABC transporter (MsbA subfamily)"/>
    <property type="match status" value="1"/>
</dbReference>
<feature type="domain" description="ABC transporter" evidence="12">
    <location>
        <begin position="616"/>
        <end position="838"/>
    </location>
</feature>
<evidence type="ECO:0000256" key="2">
    <source>
        <dbReference type="ARBA" id="ARBA00022448"/>
    </source>
</evidence>